<dbReference type="STRING" id="1170229.K9FTP2"/>
<organism evidence="1 2">
    <name type="scientific">Penicillium digitatum (strain PHI26 / CECT 20796)</name>
    <name type="common">Green mold</name>
    <dbReference type="NCBI Taxonomy" id="1170229"/>
    <lineage>
        <taxon>Eukaryota</taxon>
        <taxon>Fungi</taxon>
        <taxon>Dikarya</taxon>
        <taxon>Ascomycota</taxon>
        <taxon>Pezizomycotina</taxon>
        <taxon>Eurotiomycetes</taxon>
        <taxon>Eurotiomycetidae</taxon>
        <taxon>Eurotiales</taxon>
        <taxon>Aspergillaceae</taxon>
        <taxon>Penicillium</taxon>
    </lineage>
</organism>
<protein>
    <submittedName>
        <fullName evidence="1">Kinesin, putative</fullName>
    </submittedName>
</protein>
<evidence type="ECO:0000313" key="1">
    <source>
        <dbReference type="EMBL" id="EKV04426.1"/>
    </source>
</evidence>
<proteinExistence type="predicted"/>
<reference evidence="2" key="1">
    <citation type="journal article" date="2012" name="BMC Genomics">
        <title>Genome sequence of the necrotrophic fungus Penicillium digitatum, the main postharvest pathogen of citrus.</title>
        <authorList>
            <person name="Marcet-Houben M."/>
            <person name="Ballester A.-R."/>
            <person name="de la Fuente B."/>
            <person name="Harries E."/>
            <person name="Marcos J.F."/>
            <person name="Gonzalez-Candelas L."/>
            <person name="Gabaldon T."/>
        </authorList>
    </citation>
    <scope>NUCLEOTIDE SEQUENCE [LARGE SCALE GENOMIC DNA]</scope>
    <source>
        <strain evidence="2">PHI26 / CECT 20796</strain>
    </source>
</reference>
<dbReference type="OrthoDB" id="1577640at2759"/>
<gene>
    <name evidence="1" type="ORF">PDIG_89220</name>
</gene>
<dbReference type="Proteomes" id="UP000009882">
    <property type="component" value="Unassembled WGS sequence"/>
</dbReference>
<sequence>MAKKLLEELSWLPLAIKQAASYIKFTNMSIPRYHDLLNGTNKDKETLTSWNFPDETRYPQLPNAIARIWRISFEKINSSDPIAADLLKIMSYIGSEAIPRSLLPPYKSEAQPESAISSHVDMHSSPREKMESFLTFTL</sequence>
<dbReference type="InParanoid" id="K9FTP2"/>
<dbReference type="HOGENOM" id="CLU_1855944_0_0_1"/>
<dbReference type="OMA" id="MHSSPRE"/>
<evidence type="ECO:0000313" key="2">
    <source>
        <dbReference type="Proteomes" id="UP000009882"/>
    </source>
</evidence>
<accession>K9FTP2</accession>
<comment type="caution">
    <text evidence="1">The sequence shown here is derived from an EMBL/GenBank/DDBJ whole genome shotgun (WGS) entry which is preliminary data.</text>
</comment>
<dbReference type="eggNOG" id="ENOG502RX58">
    <property type="taxonomic scope" value="Eukaryota"/>
</dbReference>
<dbReference type="EMBL" id="AKCT01000329">
    <property type="protein sequence ID" value="EKV04426.1"/>
    <property type="molecule type" value="Genomic_DNA"/>
</dbReference>
<keyword evidence="2" id="KW-1185">Reference proteome</keyword>
<dbReference type="AlphaFoldDB" id="K9FTP2"/>
<name>K9FTP2_PEND2</name>